<gene>
    <name evidence="2" type="ORF">C2R22_05710</name>
</gene>
<dbReference type="EMBL" id="CP026309">
    <property type="protein sequence ID" value="AUV81218.1"/>
    <property type="molecule type" value="Genomic_DNA"/>
</dbReference>
<dbReference type="AlphaFoldDB" id="A0A2I8VH17"/>
<dbReference type="RefSeq" id="WP_103424906.1">
    <property type="nucleotide sequence ID" value="NZ_CP026309.1"/>
</dbReference>
<evidence type="ECO:0000313" key="2">
    <source>
        <dbReference type="EMBL" id="AUV81218.1"/>
    </source>
</evidence>
<dbReference type="KEGG" id="srub:C2R22_05710"/>
<evidence type="ECO:0000259" key="1">
    <source>
        <dbReference type="Pfam" id="PF25227"/>
    </source>
</evidence>
<dbReference type="Pfam" id="PF25227">
    <property type="entry name" value="DUF7845"/>
    <property type="match status" value="1"/>
</dbReference>
<feature type="domain" description="DUF7845" evidence="1">
    <location>
        <begin position="2"/>
        <end position="341"/>
    </location>
</feature>
<sequence>MDPQPHEFAAYLKWDLSEKIDNPLRSYFGLNSLQKEHDFEQHSRLKTSISFDDSEWTVEFGFKECGIAPRDDSGFRLEEVREYLVYVYPGAYDSWSDAAQEARQRVYYRISPRWPDIETKEGIKPMSNPCGIEGFDVEVDGSNFHFSEYPEVLQEALAALSERQGFRFTSYTPICPEDFDPESLHESSNIVDAEYYVRVDKDETGQVYAYDGTLHRISLLLASDRDGYAKTVRDDRECEGYYHTATIGSKRAAALIGGHTLAKEFKHYHMRNPDAVEGTPLENPKVAVAYQNSKNDDTLYWSDLSRLERELDEGLLNLLEWSGIPIRPDHQVFVADDYFEPSGSRRWRKILREQLPRIQDRQEEYVLGATMNAAPTDAEILDQLLTDGGRVSPQDLMESIGCHIDTVYTALKRLSSIVEHNYGEVKLRSKYIAQEIVGRIESVRDGLATDFEGALGDLVRAETYEGREDPFVEWLNDWGGRIQERADERDLLDVGFEFGSRRSAIEVLRSGALKWAEASGKKLYRFGNQYDARFRVKGEGAKYVESVEMLLGGKVHFATA</sequence>
<keyword evidence="3" id="KW-1185">Reference proteome</keyword>
<reference evidence="2 3" key="1">
    <citation type="submission" date="2018-01" db="EMBL/GenBank/DDBJ databases">
        <title>Complete genome sequence of Salinigranum rubrum GX10T, an extremely halophilic archaeon isolated from a marine solar saltern.</title>
        <authorList>
            <person name="Han S."/>
        </authorList>
    </citation>
    <scope>NUCLEOTIDE SEQUENCE [LARGE SCALE GENOMIC DNA]</scope>
    <source>
        <strain evidence="2 3">GX10</strain>
    </source>
</reference>
<organism evidence="2 3">
    <name type="scientific">Salinigranum rubrum</name>
    <dbReference type="NCBI Taxonomy" id="755307"/>
    <lineage>
        <taxon>Archaea</taxon>
        <taxon>Methanobacteriati</taxon>
        <taxon>Methanobacteriota</taxon>
        <taxon>Stenosarchaea group</taxon>
        <taxon>Halobacteria</taxon>
        <taxon>Halobacteriales</taxon>
        <taxon>Haloferacaceae</taxon>
        <taxon>Salinigranum</taxon>
    </lineage>
</organism>
<protein>
    <submittedName>
        <fullName evidence="2">AsnC family protein</fullName>
    </submittedName>
</protein>
<dbReference type="OrthoDB" id="316855at2157"/>
<accession>A0A2I8VH17</accession>
<evidence type="ECO:0000313" key="3">
    <source>
        <dbReference type="Proteomes" id="UP000236584"/>
    </source>
</evidence>
<dbReference type="GeneID" id="35591566"/>
<proteinExistence type="predicted"/>
<dbReference type="InterPro" id="IPR057167">
    <property type="entry name" value="DUF7845"/>
</dbReference>
<dbReference type="Proteomes" id="UP000236584">
    <property type="component" value="Chromosome"/>
</dbReference>
<name>A0A2I8VH17_9EURY</name>